<evidence type="ECO:0000313" key="3">
    <source>
        <dbReference type="Proteomes" id="UP001066276"/>
    </source>
</evidence>
<comment type="caution">
    <text evidence="2">The sequence shown here is derived from an EMBL/GenBank/DDBJ whole genome shotgun (WGS) entry which is preliminary data.</text>
</comment>
<feature type="region of interest" description="Disordered" evidence="1">
    <location>
        <begin position="36"/>
        <end position="64"/>
    </location>
</feature>
<name>A0AAV7PSI8_PLEWA</name>
<accession>A0AAV7PSI8</accession>
<sequence>MVLDPASCYTLVLLGFPIEPLSKSMLPYVLRRSQKSKESHASSSTLEMTKATSEPQGKNDGSVQIPVDQTNAILDVINSNSDCLQNKIDVLAMKLGFMIADQRKLAEHVTKMEIPVLELLLLTAVHKQ</sequence>
<reference evidence="2" key="1">
    <citation type="journal article" date="2022" name="bioRxiv">
        <title>Sequencing and chromosome-scale assembly of the giantPleurodeles waltlgenome.</title>
        <authorList>
            <person name="Brown T."/>
            <person name="Elewa A."/>
            <person name="Iarovenko S."/>
            <person name="Subramanian E."/>
            <person name="Araus A.J."/>
            <person name="Petzold A."/>
            <person name="Susuki M."/>
            <person name="Suzuki K.-i.T."/>
            <person name="Hayashi T."/>
            <person name="Toyoda A."/>
            <person name="Oliveira C."/>
            <person name="Osipova E."/>
            <person name="Leigh N.D."/>
            <person name="Simon A."/>
            <person name="Yun M.H."/>
        </authorList>
    </citation>
    <scope>NUCLEOTIDE SEQUENCE</scope>
    <source>
        <strain evidence="2">20211129_DDA</strain>
        <tissue evidence="2">Liver</tissue>
    </source>
</reference>
<gene>
    <name evidence="2" type="ORF">NDU88_009459</name>
</gene>
<keyword evidence="3" id="KW-1185">Reference proteome</keyword>
<proteinExistence type="predicted"/>
<dbReference type="Proteomes" id="UP001066276">
    <property type="component" value="Chromosome 7"/>
</dbReference>
<organism evidence="2 3">
    <name type="scientific">Pleurodeles waltl</name>
    <name type="common">Iberian ribbed newt</name>
    <dbReference type="NCBI Taxonomy" id="8319"/>
    <lineage>
        <taxon>Eukaryota</taxon>
        <taxon>Metazoa</taxon>
        <taxon>Chordata</taxon>
        <taxon>Craniata</taxon>
        <taxon>Vertebrata</taxon>
        <taxon>Euteleostomi</taxon>
        <taxon>Amphibia</taxon>
        <taxon>Batrachia</taxon>
        <taxon>Caudata</taxon>
        <taxon>Salamandroidea</taxon>
        <taxon>Salamandridae</taxon>
        <taxon>Pleurodelinae</taxon>
        <taxon>Pleurodeles</taxon>
    </lineage>
</organism>
<dbReference type="AlphaFoldDB" id="A0AAV7PSI8"/>
<protein>
    <submittedName>
        <fullName evidence="2">Uncharacterized protein</fullName>
    </submittedName>
</protein>
<dbReference type="EMBL" id="JANPWB010000011">
    <property type="protein sequence ID" value="KAJ1131116.1"/>
    <property type="molecule type" value="Genomic_DNA"/>
</dbReference>
<evidence type="ECO:0000256" key="1">
    <source>
        <dbReference type="SAM" id="MobiDB-lite"/>
    </source>
</evidence>
<feature type="compositionally biased region" description="Polar residues" evidence="1">
    <location>
        <begin position="45"/>
        <end position="64"/>
    </location>
</feature>
<evidence type="ECO:0000313" key="2">
    <source>
        <dbReference type="EMBL" id="KAJ1131116.1"/>
    </source>
</evidence>